<evidence type="ECO:0000313" key="1">
    <source>
        <dbReference type="EMBL" id="MCC2198951.1"/>
    </source>
</evidence>
<dbReference type="RefSeq" id="WP_227620542.1">
    <property type="nucleotide sequence ID" value="NZ_JAJEQL010000006.1"/>
</dbReference>
<accession>A0ABS8F702</accession>
<keyword evidence="2" id="KW-1185">Reference proteome</keyword>
<dbReference type="EMBL" id="JAJEQL010000006">
    <property type="protein sequence ID" value="MCC2198951.1"/>
    <property type="molecule type" value="Genomic_DNA"/>
</dbReference>
<evidence type="ECO:0000313" key="2">
    <source>
        <dbReference type="Proteomes" id="UP001430637"/>
    </source>
</evidence>
<proteinExistence type="predicted"/>
<sequence>MLDLFGSKRRAILNSEQFQNNLTQVRDLRNLVLQMSQSFTSPALLKRLVQFDDNEVKNIVSVLSFTITANIHNPDLRVLLNHYYEDFYVKKIYKFHFDPSRHRNMTQDEYLRCMNNADIKEDEIQRANLNAISHSLFRTDSAFSLFESYKKRYGTKTSDFIYDGFGVPKRYVPSEDDYEDIPFSYRLFLDTGLRNEYRSGEMKSSATIQDERNFYAKILLDELNKI</sequence>
<protein>
    <submittedName>
        <fullName evidence="1">Uncharacterized protein</fullName>
    </submittedName>
</protein>
<comment type="caution">
    <text evidence="1">The sequence shown here is derived from an EMBL/GenBank/DDBJ whole genome shotgun (WGS) entry which is preliminary data.</text>
</comment>
<name>A0ABS8F702_9FIRM</name>
<gene>
    <name evidence="1" type="ORF">LKD23_04150</name>
</gene>
<dbReference type="Proteomes" id="UP001430637">
    <property type="component" value="Unassembled WGS sequence"/>
</dbReference>
<organism evidence="1 2">
    <name type="scientific">Faecalibacterium butyricigenerans</name>
    <dbReference type="NCBI Taxonomy" id="1851427"/>
    <lineage>
        <taxon>Bacteria</taxon>
        <taxon>Bacillati</taxon>
        <taxon>Bacillota</taxon>
        <taxon>Clostridia</taxon>
        <taxon>Eubacteriales</taxon>
        <taxon>Oscillospiraceae</taxon>
        <taxon>Faecalibacterium</taxon>
    </lineage>
</organism>
<reference evidence="1" key="1">
    <citation type="submission" date="2021-10" db="EMBL/GenBank/DDBJ databases">
        <title>Anaerobic single-cell dispensing facilitates the cultivation of human gut bacteria.</title>
        <authorList>
            <person name="Afrizal A."/>
        </authorList>
    </citation>
    <scope>NUCLEOTIDE SEQUENCE</scope>
    <source>
        <strain evidence="1">CLA-AA-H233</strain>
    </source>
</reference>